<accession>A0A5A7NM28</accession>
<evidence type="ECO:0000256" key="4">
    <source>
        <dbReference type="ARBA" id="ARBA00004496"/>
    </source>
</evidence>
<dbReference type="AlphaFoldDB" id="A0A5A7NM28"/>
<evidence type="ECO:0000256" key="1">
    <source>
        <dbReference type="ARBA" id="ARBA00000077"/>
    </source>
</evidence>
<keyword evidence="10 12" id="KW-0378">Hydrolase</keyword>
<dbReference type="EMBL" id="BKDJ01000001">
    <property type="protein sequence ID" value="GER21955.1"/>
    <property type="molecule type" value="Genomic_DNA"/>
</dbReference>
<dbReference type="Proteomes" id="UP000325307">
    <property type="component" value="Unassembled WGS sequence"/>
</dbReference>
<keyword evidence="11" id="KW-0464">Manganese</keyword>
<organism evidence="16 17">
    <name type="scientific">Zafaria cholistanensis</name>
    <dbReference type="NCBI Taxonomy" id="1682741"/>
    <lineage>
        <taxon>Bacteria</taxon>
        <taxon>Bacillati</taxon>
        <taxon>Actinomycetota</taxon>
        <taxon>Actinomycetes</taxon>
        <taxon>Micrococcales</taxon>
        <taxon>Micrococcaceae</taxon>
        <taxon>Zafaria</taxon>
    </lineage>
</organism>
<evidence type="ECO:0000256" key="8">
    <source>
        <dbReference type="ARBA" id="ARBA00022723"/>
    </source>
</evidence>
<dbReference type="GO" id="GO:0004523">
    <property type="term" value="F:RNA-DNA hybrid ribonuclease activity"/>
    <property type="evidence" value="ECO:0007669"/>
    <property type="project" value="UniProtKB-UniRule"/>
</dbReference>
<evidence type="ECO:0000313" key="16">
    <source>
        <dbReference type="EMBL" id="GER21955.1"/>
    </source>
</evidence>
<sequence>MAATGPGPRRGAPAPTAPPAKTLPATPALTPALTPATAPAKARTPRALRPKAPATKVPASKTAVQDPTLETERALAAQGFRLVGGCDEVGRGALAGPVTVGLVVVDPLRAGPLQGVRDSKLLAPADRLALVPLIRAWAAAWGVGHSSAEEIDALGLVPALRLAGTRAWAAAAAARPDVVLLDGNLDWLGRREQPALFEGLDGGAGAGGDDGVDVAVRLKVKADLQCLSVAAASVLAKVERDALMTDYDAELPGYGWAVNKGYGTQAHRAAIAALGASAQHRHSWRLTIADQAQ</sequence>
<protein>
    <recommendedName>
        <fullName evidence="13">Ribonuclease</fullName>
        <ecNumber evidence="13">3.1.26.4</ecNumber>
    </recommendedName>
</protein>
<comment type="catalytic activity">
    <reaction evidence="1 12 13">
        <text>Endonucleolytic cleavage to 5'-phosphomonoester.</text>
        <dbReference type="EC" id="3.1.26.4"/>
    </reaction>
</comment>
<keyword evidence="7 12" id="KW-0540">Nuclease</keyword>
<reference evidence="16 17" key="1">
    <citation type="submission" date="2019-09" db="EMBL/GenBank/DDBJ databases">
        <title>Arthrobacter zafarii sp. nov., a moderately thermotolerant and halotolerant actinobacterium isolated from Cholistan desert soil of Pakistan.</title>
        <authorList>
            <person name="Amin A."/>
            <person name="Ahmed I."/>
            <person name="Khalid N."/>
            <person name="Schumann P."/>
            <person name="Busse H.J."/>
            <person name="Khan I.U."/>
            <person name="Li S."/>
            <person name="Li W.J."/>
        </authorList>
    </citation>
    <scope>NUCLEOTIDE SEQUENCE [LARGE SCALE GENOMIC DNA]</scope>
    <source>
        <strain evidence="16 17">NCCP-1664</strain>
    </source>
</reference>
<evidence type="ECO:0000259" key="15">
    <source>
        <dbReference type="PROSITE" id="PS51975"/>
    </source>
</evidence>
<evidence type="ECO:0000256" key="10">
    <source>
        <dbReference type="ARBA" id="ARBA00022801"/>
    </source>
</evidence>
<feature type="binding site" evidence="12">
    <location>
        <position position="88"/>
    </location>
    <ligand>
        <name>a divalent metal cation</name>
        <dbReference type="ChEBI" id="CHEBI:60240"/>
    </ligand>
</feature>
<feature type="binding site" evidence="12">
    <location>
        <position position="182"/>
    </location>
    <ligand>
        <name>a divalent metal cation</name>
        <dbReference type="ChEBI" id="CHEBI:60240"/>
    </ligand>
</feature>
<dbReference type="SUPFAM" id="SSF53098">
    <property type="entry name" value="Ribonuclease H-like"/>
    <property type="match status" value="1"/>
</dbReference>
<proteinExistence type="inferred from homology"/>
<evidence type="ECO:0000256" key="12">
    <source>
        <dbReference type="PROSITE-ProRule" id="PRU01319"/>
    </source>
</evidence>
<dbReference type="GO" id="GO:0032299">
    <property type="term" value="C:ribonuclease H2 complex"/>
    <property type="evidence" value="ECO:0007669"/>
    <property type="project" value="TreeGrafter"/>
</dbReference>
<evidence type="ECO:0000256" key="14">
    <source>
        <dbReference type="SAM" id="MobiDB-lite"/>
    </source>
</evidence>
<comment type="function">
    <text evidence="3 13">Endonuclease that specifically degrades the RNA of RNA-DNA hybrids.</text>
</comment>
<name>A0A5A7NM28_9MICC</name>
<evidence type="ECO:0000313" key="17">
    <source>
        <dbReference type="Proteomes" id="UP000325307"/>
    </source>
</evidence>
<feature type="region of interest" description="Disordered" evidence="14">
    <location>
        <begin position="1"/>
        <end position="63"/>
    </location>
</feature>
<dbReference type="GO" id="GO:0003723">
    <property type="term" value="F:RNA binding"/>
    <property type="evidence" value="ECO:0007669"/>
    <property type="project" value="UniProtKB-UniRule"/>
</dbReference>
<dbReference type="Pfam" id="PF01351">
    <property type="entry name" value="RNase_HII"/>
    <property type="match status" value="1"/>
</dbReference>
<comment type="caution">
    <text evidence="16">The sequence shown here is derived from an EMBL/GenBank/DDBJ whole genome shotgun (WGS) entry which is preliminary data.</text>
</comment>
<dbReference type="PANTHER" id="PTHR10954">
    <property type="entry name" value="RIBONUCLEASE H2 SUBUNIT A"/>
    <property type="match status" value="1"/>
</dbReference>
<dbReference type="InterPro" id="IPR036397">
    <property type="entry name" value="RNaseH_sf"/>
</dbReference>
<dbReference type="GO" id="GO:0046872">
    <property type="term" value="F:metal ion binding"/>
    <property type="evidence" value="ECO:0007669"/>
    <property type="project" value="UniProtKB-KW"/>
</dbReference>
<evidence type="ECO:0000256" key="3">
    <source>
        <dbReference type="ARBA" id="ARBA00004065"/>
    </source>
</evidence>
<dbReference type="NCBIfam" id="NF000595">
    <property type="entry name" value="PRK00015.1-3"/>
    <property type="match status" value="1"/>
</dbReference>
<feature type="binding site" evidence="12">
    <location>
        <position position="87"/>
    </location>
    <ligand>
        <name>a divalent metal cation</name>
        <dbReference type="ChEBI" id="CHEBI:60240"/>
    </ligand>
</feature>
<dbReference type="CDD" id="cd07182">
    <property type="entry name" value="RNase_HII_bacteria_HII_like"/>
    <property type="match status" value="1"/>
</dbReference>
<dbReference type="InterPro" id="IPR012337">
    <property type="entry name" value="RNaseH-like_sf"/>
</dbReference>
<feature type="domain" description="RNase H type-2" evidence="15">
    <location>
        <begin position="81"/>
        <end position="293"/>
    </location>
</feature>
<dbReference type="GO" id="GO:0006298">
    <property type="term" value="P:mismatch repair"/>
    <property type="evidence" value="ECO:0007669"/>
    <property type="project" value="TreeGrafter"/>
</dbReference>
<comment type="cofactor">
    <cofactor evidence="2">
        <name>Mg(2+)</name>
        <dbReference type="ChEBI" id="CHEBI:18420"/>
    </cofactor>
</comment>
<dbReference type="GO" id="GO:0043137">
    <property type="term" value="P:DNA replication, removal of RNA primer"/>
    <property type="evidence" value="ECO:0007669"/>
    <property type="project" value="TreeGrafter"/>
</dbReference>
<evidence type="ECO:0000256" key="11">
    <source>
        <dbReference type="ARBA" id="ARBA00023211"/>
    </source>
</evidence>
<keyword evidence="9 12" id="KW-0255">Endonuclease</keyword>
<dbReference type="InterPro" id="IPR022898">
    <property type="entry name" value="RNase_HII"/>
</dbReference>
<gene>
    <name evidence="16" type="ORF">NCCP1664_04520</name>
</gene>
<evidence type="ECO:0000256" key="7">
    <source>
        <dbReference type="ARBA" id="ARBA00022722"/>
    </source>
</evidence>
<keyword evidence="6" id="KW-0963">Cytoplasm</keyword>
<comment type="subcellular location">
    <subcellularLocation>
        <location evidence="4">Cytoplasm</location>
    </subcellularLocation>
</comment>
<dbReference type="PANTHER" id="PTHR10954:SF18">
    <property type="entry name" value="RIBONUCLEASE HII"/>
    <property type="match status" value="1"/>
</dbReference>
<evidence type="ECO:0000256" key="2">
    <source>
        <dbReference type="ARBA" id="ARBA00001946"/>
    </source>
</evidence>
<dbReference type="Gene3D" id="3.30.420.10">
    <property type="entry name" value="Ribonuclease H-like superfamily/Ribonuclease H"/>
    <property type="match status" value="1"/>
</dbReference>
<comment type="similarity">
    <text evidence="5 13">Belongs to the RNase HII family.</text>
</comment>
<dbReference type="InterPro" id="IPR001352">
    <property type="entry name" value="RNase_HII/HIII"/>
</dbReference>
<dbReference type="GO" id="GO:0005737">
    <property type="term" value="C:cytoplasm"/>
    <property type="evidence" value="ECO:0007669"/>
    <property type="project" value="UniProtKB-SubCell"/>
</dbReference>
<dbReference type="PROSITE" id="PS51975">
    <property type="entry name" value="RNASE_H_2"/>
    <property type="match status" value="1"/>
</dbReference>
<keyword evidence="17" id="KW-1185">Reference proteome</keyword>
<dbReference type="InterPro" id="IPR024567">
    <property type="entry name" value="RNase_HII/HIII_dom"/>
</dbReference>
<evidence type="ECO:0000256" key="13">
    <source>
        <dbReference type="RuleBase" id="RU003515"/>
    </source>
</evidence>
<keyword evidence="8 12" id="KW-0479">Metal-binding</keyword>
<comment type="cofactor">
    <cofactor evidence="12">
        <name>Mn(2+)</name>
        <dbReference type="ChEBI" id="CHEBI:29035"/>
    </cofactor>
    <cofactor evidence="12">
        <name>Mg(2+)</name>
        <dbReference type="ChEBI" id="CHEBI:18420"/>
    </cofactor>
    <text evidence="12">Manganese or magnesium. Binds 1 divalent metal ion per monomer in the absence of substrate. May bind a second metal ion after substrate binding.</text>
</comment>
<evidence type="ECO:0000256" key="5">
    <source>
        <dbReference type="ARBA" id="ARBA00007383"/>
    </source>
</evidence>
<evidence type="ECO:0000256" key="6">
    <source>
        <dbReference type="ARBA" id="ARBA00022490"/>
    </source>
</evidence>
<evidence type="ECO:0000256" key="9">
    <source>
        <dbReference type="ARBA" id="ARBA00022759"/>
    </source>
</evidence>
<feature type="compositionally biased region" description="Low complexity" evidence="14">
    <location>
        <begin position="1"/>
        <end position="42"/>
    </location>
</feature>
<dbReference type="EC" id="3.1.26.4" evidence="13"/>